<dbReference type="Proteomes" id="UP001055439">
    <property type="component" value="Chromosome 1"/>
</dbReference>
<keyword evidence="3" id="KW-1185">Reference proteome</keyword>
<gene>
    <name evidence="2" type="ORF">MUK42_34206</name>
</gene>
<feature type="region of interest" description="Disordered" evidence="1">
    <location>
        <begin position="59"/>
        <end position="91"/>
    </location>
</feature>
<protein>
    <submittedName>
        <fullName evidence="2">Uncharacterized protein</fullName>
    </submittedName>
</protein>
<evidence type="ECO:0000256" key="1">
    <source>
        <dbReference type="SAM" id="MobiDB-lite"/>
    </source>
</evidence>
<proteinExistence type="predicted"/>
<dbReference type="AlphaFoldDB" id="A0A9E7ED74"/>
<accession>A0A9E7ED74</accession>
<dbReference type="EMBL" id="CP097502">
    <property type="protein sequence ID" value="URD73787.1"/>
    <property type="molecule type" value="Genomic_DNA"/>
</dbReference>
<dbReference type="EMBL" id="CP097502">
    <property type="protein sequence ID" value="URD73788.1"/>
    <property type="molecule type" value="Genomic_DNA"/>
</dbReference>
<organism evidence="2 3">
    <name type="scientific">Musa troglodytarum</name>
    <name type="common">fe'i banana</name>
    <dbReference type="NCBI Taxonomy" id="320322"/>
    <lineage>
        <taxon>Eukaryota</taxon>
        <taxon>Viridiplantae</taxon>
        <taxon>Streptophyta</taxon>
        <taxon>Embryophyta</taxon>
        <taxon>Tracheophyta</taxon>
        <taxon>Spermatophyta</taxon>
        <taxon>Magnoliopsida</taxon>
        <taxon>Liliopsida</taxon>
        <taxon>Zingiberales</taxon>
        <taxon>Musaceae</taxon>
        <taxon>Musa</taxon>
    </lineage>
</organism>
<evidence type="ECO:0000313" key="2">
    <source>
        <dbReference type="EMBL" id="URD73788.1"/>
    </source>
</evidence>
<reference evidence="2" key="1">
    <citation type="submission" date="2022-05" db="EMBL/GenBank/DDBJ databases">
        <title>The Musa troglodytarum L. genome provides insights into the mechanism of non-climacteric behaviour and enrichment of carotenoids.</title>
        <authorList>
            <person name="Wang J."/>
        </authorList>
    </citation>
    <scope>NUCLEOTIDE SEQUENCE</scope>
    <source>
        <tissue evidence="2">Leaf</tissue>
    </source>
</reference>
<name>A0A9E7ED74_9LILI</name>
<feature type="compositionally biased region" description="Low complexity" evidence="1">
    <location>
        <begin position="66"/>
        <end position="82"/>
    </location>
</feature>
<sequence>MNDCDKNGLILHLWERDSSASASCFARPGRLHDQRSGGRTVAISDRSIGSLRQRWHLEEEEKQVEESLAVESSPPLSTSATSDPPPTTNYRAGAAEFFNRYVLE</sequence>
<evidence type="ECO:0000313" key="3">
    <source>
        <dbReference type="Proteomes" id="UP001055439"/>
    </source>
</evidence>
<dbReference type="EMBL" id="CP097502">
    <property type="protein sequence ID" value="URD73786.1"/>
    <property type="molecule type" value="Genomic_DNA"/>
</dbReference>